<dbReference type="AlphaFoldDB" id="A0A0E9WLB7"/>
<organism evidence="1">
    <name type="scientific">Anguilla anguilla</name>
    <name type="common">European freshwater eel</name>
    <name type="synonym">Muraena anguilla</name>
    <dbReference type="NCBI Taxonomy" id="7936"/>
    <lineage>
        <taxon>Eukaryota</taxon>
        <taxon>Metazoa</taxon>
        <taxon>Chordata</taxon>
        <taxon>Craniata</taxon>
        <taxon>Vertebrata</taxon>
        <taxon>Euteleostomi</taxon>
        <taxon>Actinopterygii</taxon>
        <taxon>Neopterygii</taxon>
        <taxon>Teleostei</taxon>
        <taxon>Anguilliformes</taxon>
        <taxon>Anguillidae</taxon>
        <taxon>Anguilla</taxon>
    </lineage>
</organism>
<accession>A0A0E9WLB7</accession>
<evidence type="ECO:0000313" key="1">
    <source>
        <dbReference type="EMBL" id="JAH91147.1"/>
    </source>
</evidence>
<reference evidence="1" key="2">
    <citation type="journal article" date="2015" name="Fish Shellfish Immunol.">
        <title>Early steps in the European eel (Anguilla anguilla)-Vibrio vulnificus interaction in the gills: Role of the RtxA13 toxin.</title>
        <authorList>
            <person name="Callol A."/>
            <person name="Pajuelo D."/>
            <person name="Ebbesson L."/>
            <person name="Teles M."/>
            <person name="MacKenzie S."/>
            <person name="Amaro C."/>
        </authorList>
    </citation>
    <scope>NUCLEOTIDE SEQUENCE</scope>
</reference>
<protein>
    <submittedName>
        <fullName evidence="1">Uncharacterized protein</fullName>
    </submittedName>
</protein>
<name>A0A0E9WLB7_ANGAN</name>
<dbReference type="EMBL" id="GBXM01017430">
    <property type="protein sequence ID" value="JAH91147.1"/>
    <property type="molecule type" value="Transcribed_RNA"/>
</dbReference>
<proteinExistence type="predicted"/>
<sequence length="31" mass="3496">MSTPTFSFSSIRRHQKARHLKAEACYGGLSQ</sequence>
<reference evidence="1" key="1">
    <citation type="submission" date="2014-11" db="EMBL/GenBank/DDBJ databases">
        <authorList>
            <person name="Amaro Gonzalez C."/>
        </authorList>
    </citation>
    <scope>NUCLEOTIDE SEQUENCE</scope>
</reference>